<evidence type="ECO:0000256" key="1">
    <source>
        <dbReference type="SAM" id="Phobius"/>
    </source>
</evidence>
<sequence>MILGRTVLRSSIIGALLLSYAAVSYLGLDLYGNILSPLLSFACAWYALRAALSMPDNRFPWYSIASGAGIWGIADLIWAVQEAAGPGNPDENVFLMYLYLLPGVAYLLAFLYIAFYDRRRWASFQFLIDLAAIFSVLIGSVYTVFFHEQFLSMLSFDHEVLSASLYLIVDLFLITFGVSVYLTLRRDRIPFYIKIMFTAIFTYALIDFVYVYEIFHDMYVPNSLIDVVYMVSIALLGFASIVFIDFPTAVAIGPSRDKGIVARINRALLLLAIPLIASFIRPPTSLEVVFFASVILLHQAVSLIIHRLVRRELELEEKDIETRRLDALVQERTRELQIMNQTLENLVHKDAITGQYNRKFFMDEVERWLAEAQASEKIWMILLDFNRFKTINDTYGHDVGDLILRQFGKRFETLSEDRILFARLGGDEFGVVCRKPAADPILPLVQQLMGLCSAPVQVGNFTLHIGVSIGVAVFPDDAHTRGDLMRHADIAMYIAKGSGVSGVSFFDHTANEGVERQHQIDLALKKAPIPGEFSLVYQPQYTAHSKQLIGMEALLRWNSSELGFVPPDAFISIAEENGVIIPLSEWVMKESIRQITEWNRRYGLSLAMGINISPLQLDDPRFVSKLDALLAEAGAEPKWINLEVTERSAMKGEKVLADLFKELSRRNISLSIDDFGTGYSSLSYLKRFEIDYLKIAKPLVDGLADNETDRQIVQAIVMIATALGLRTIAEGVEDESQLAILDHLGCDEIQGYFFGKPVNPQEFERLHLKRE</sequence>
<proteinExistence type="predicted"/>
<dbReference type="Pfam" id="PF00563">
    <property type="entry name" value="EAL"/>
    <property type="match status" value="1"/>
</dbReference>
<feature type="domain" description="GGDEF" evidence="3">
    <location>
        <begin position="376"/>
        <end position="508"/>
    </location>
</feature>
<dbReference type="InterPro" id="IPR000160">
    <property type="entry name" value="GGDEF_dom"/>
</dbReference>
<dbReference type="InterPro" id="IPR052155">
    <property type="entry name" value="Biofilm_reg_signaling"/>
</dbReference>
<dbReference type="Gene3D" id="3.30.70.270">
    <property type="match status" value="1"/>
</dbReference>
<dbReference type="PROSITE" id="PS50887">
    <property type="entry name" value="GGDEF"/>
    <property type="match status" value="1"/>
</dbReference>
<dbReference type="SMART" id="SM00267">
    <property type="entry name" value="GGDEF"/>
    <property type="match status" value="1"/>
</dbReference>
<feature type="transmembrane region" description="Helical" evidence="1">
    <location>
        <begin position="165"/>
        <end position="184"/>
    </location>
</feature>
<dbReference type="SMART" id="SM00052">
    <property type="entry name" value="EAL"/>
    <property type="match status" value="1"/>
</dbReference>
<keyword evidence="1" id="KW-1133">Transmembrane helix</keyword>
<feature type="transmembrane region" description="Helical" evidence="1">
    <location>
        <begin position="126"/>
        <end position="145"/>
    </location>
</feature>
<feature type="transmembrane region" description="Helical" evidence="1">
    <location>
        <begin position="227"/>
        <end position="252"/>
    </location>
</feature>
<dbReference type="SUPFAM" id="SSF55073">
    <property type="entry name" value="Nucleotide cyclase"/>
    <property type="match status" value="1"/>
</dbReference>
<feature type="transmembrane region" description="Helical" evidence="1">
    <location>
        <begin position="7"/>
        <end position="28"/>
    </location>
</feature>
<keyword evidence="1" id="KW-0472">Membrane</keyword>
<feature type="transmembrane region" description="Helical" evidence="1">
    <location>
        <begin position="191"/>
        <end position="215"/>
    </location>
</feature>
<dbReference type="InterPro" id="IPR001633">
    <property type="entry name" value="EAL_dom"/>
</dbReference>
<feature type="transmembrane region" description="Helical" evidence="1">
    <location>
        <begin position="59"/>
        <end position="81"/>
    </location>
</feature>
<dbReference type="InterPro" id="IPR029787">
    <property type="entry name" value="Nucleotide_cyclase"/>
</dbReference>
<dbReference type="PANTHER" id="PTHR44757:SF2">
    <property type="entry name" value="BIOFILM ARCHITECTURE MAINTENANCE PROTEIN MBAA"/>
    <property type="match status" value="1"/>
</dbReference>
<dbReference type="RefSeq" id="WP_230756332.1">
    <property type="nucleotide sequence ID" value="NZ_JAINWA010000003.1"/>
</dbReference>
<evidence type="ECO:0000259" key="2">
    <source>
        <dbReference type="PROSITE" id="PS50883"/>
    </source>
</evidence>
<dbReference type="PROSITE" id="PS50883">
    <property type="entry name" value="EAL"/>
    <property type="match status" value="1"/>
</dbReference>
<dbReference type="EMBL" id="JAINWA010000003">
    <property type="protein sequence ID" value="MCD1655329.1"/>
    <property type="molecule type" value="Genomic_DNA"/>
</dbReference>
<comment type="caution">
    <text evidence="4">The sequence shown here is derived from an EMBL/GenBank/DDBJ whole genome shotgun (WGS) entry which is preliminary data.</text>
</comment>
<evidence type="ECO:0000313" key="5">
    <source>
        <dbReference type="Proteomes" id="UP001198163"/>
    </source>
</evidence>
<accession>A0AAE3EIG7</accession>
<dbReference type="InterPro" id="IPR043128">
    <property type="entry name" value="Rev_trsase/Diguanyl_cyclase"/>
</dbReference>
<dbReference type="CDD" id="cd01948">
    <property type="entry name" value="EAL"/>
    <property type="match status" value="1"/>
</dbReference>
<feature type="transmembrane region" description="Helical" evidence="1">
    <location>
        <begin position="93"/>
        <end position="114"/>
    </location>
</feature>
<organism evidence="4 5">
    <name type="scientific">Teretinema zuelzerae</name>
    <dbReference type="NCBI Taxonomy" id="156"/>
    <lineage>
        <taxon>Bacteria</taxon>
        <taxon>Pseudomonadati</taxon>
        <taxon>Spirochaetota</taxon>
        <taxon>Spirochaetia</taxon>
        <taxon>Spirochaetales</taxon>
        <taxon>Treponemataceae</taxon>
        <taxon>Teretinema</taxon>
    </lineage>
</organism>
<dbReference type="Gene3D" id="3.20.20.450">
    <property type="entry name" value="EAL domain"/>
    <property type="match status" value="1"/>
</dbReference>
<dbReference type="InterPro" id="IPR035919">
    <property type="entry name" value="EAL_sf"/>
</dbReference>
<name>A0AAE3EIG7_9SPIR</name>
<feature type="transmembrane region" description="Helical" evidence="1">
    <location>
        <begin position="264"/>
        <end position="282"/>
    </location>
</feature>
<dbReference type="Pfam" id="PF00990">
    <property type="entry name" value="GGDEF"/>
    <property type="match status" value="1"/>
</dbReference>
<dbReference type="Proteomes" id="UP001198163">
    <property type="component" value="Unassembled WGS sequence"/>
</dbReference>
<dbReference type="CDD" id="cd01949">
    <property type="entry name" value="GGDEF"/>
    <property type="match status" value="1"/>
</dbReference>
<dbReference type="SUPFAM" id="SSF141868">
    <property type="entry name" value="EAL domain-like"/>
    <property type="match status" value="1"/>
</dbReference>
<gene>
    <name evidence="4" type="ORF">K7J14_11555</name>
</gene>
<dbReference type="AlphaFoldDB" id="A0AAE3EIG7"/>
<evidence type="ECO:0000313" key="4">
    <source>
        <dbReference type="EMBL" id="MCD1655329.1"/>
    </source>
</evidence>
<protein>
    <submittedName>
        <fullName evidence="4">Bifunctional diguanylate cyclase/phosphodiesterase</fullName>
    </submittedName>
</protein>
<feature type="domain" description="EAL" evidence="2">
    <location>
        <begin position="517"/>
        <end position="771"/>
    </location>
</feature>
<evidence type="ECO:0000259" key="3">
    <source>
        <dbReference type="PROSITE" id="PS50887"/>
    </source>
</evidence>
<keyword evidence="1" id="KW-0812">Transmembrane</keyword>
<dbReference type="NCBIfam" id="TIGR00254">
    <property type="entry name" value="GGDEF"/>
    <property type="match status" value="1"/>
</dbReference>
<keyword evidence="5" id="KW-1185">Reference proteome</keyword>
<reference evidence="4" key="1">
    <citation type="submission" date="2021-08" db="EMBL/GenBank/DDBJ databases">
        <title>Comparative analyses of Brucepasteria parasyntrophica and Teretinema zuelzerae.</title>
        <authorList>
            <person name="Song Y."/>
            <person name="Brune A."/>
        </authorList>
    </citation>
    <scope>NUCLEOTIDE SEQUENCE</scope>
    <source>
        <strain evidence="4">DSM 1903</strain>
    </source>
</reference>
<dbReference type="PANTHER" id="PTHR44757">
    <property type="entry name" value="DIGUANYLATE CYCLASE DGCP"/>
    <property type="match status" value="1"/>
</dbReference>
<feature type="transmembrane region" description="Helical" evidence="1">
    <location>
        <begin position="34"/>
        <end position="52"/>
    </location>
</feature>